<gene>
    <name evidence="9 11" type="primary">lnt</name>
    <name evidence="11" type="ORF">WI372_14270</name>
</gene>
<evidence type="ECO:0000256" key="4">
    <source>
        <dbReference type="ARBA" id="ARBA00022679"/>
    </source>
</evidence>
<feature type="domain" description="CN hydrolase" evidence="10">
    <location>
        <begin position="231"/>
        <end position="501"/>
    </location>
</feature>
<evidence type="ECO:0000256" key="5">
    <source>
        <dbReference type="ARBA" id="ARBA00022692"/>
    </source>
</evidence>
<dbReference type="SUPFAM" id="SSF56317">
    <property type="entry name" value="Carbon-nitrogen hydrolase"/>
    <property type="match status" value="1"/>
</dbReference>
<feature type="transmembrane region" description="Helical" evidence="9">
    <location>
        <begin position="35"/>
        <end position="53"/>
    </location>
</feature>
<organism evidence="11 12">
    <name type="scientific">Gaopeijia maritima</name>
    <dbReference type="NCBI Taxonomy" id="3119007"/>
    <lineage>
        <taxon>Bacteria</taxon>
        <taxon>Pseudomonadati</taxon>
        <taxon>Gemmatimonadota</taxon>
        <taxon>Longimicrobiia</taxon>
        <taxon>Gaopeijiales</taxon>
        <taxon>Gaopeijiaceae</taxon>
        <taxon>Gaopeijia</taxon>
    </lineage>
</organism>
<keyword evidence="7 9" id="KW-0472">Membrane</keyword>
<accession>A0ABU9EBP9</accession>
<keyword evidence="8 9" id="KW-0012">Acyltransferase</keyword>
<dbReference type="InterPro" id="IPR004563">
    <property type="entry name" value="Apolipo_AcylTrfase"/>
</dbReference>
<dbReference type="PANTHER" id="PTHR38686">
    <property type="entry name" value="APOLIPOPROTEIN N-ACYLTRANSFERASE"/>
    <property type="match status" value="1"/>
</dbReference>
<evidence type="ECO:0000256" key="3">
    <source>
        <dbReference type="ARBA" id="ARBA00022475"/>
    </source>
</evidence>
<keyword evidence="4 9" id="KW-0808">Transferase</keyword>
<dbReference type="InterPro" id="IPR045378">
    <property type="entry name" value="LNT_N"/>
</dbReference>
<dbReference type="NCBIfam" id="TIGR00546">
    <property type="entry name" value="lnt"/>
    <property type="match status" value="1"/>
</dbReference>
<dbReference type="Proteomes" id="UP001484239">
    <property type="component" value="Unassembled WGS sequence"/>
</dbReference>
<feature type="transmembrane region" description="Helical" evidence="9">
    <location>
        <begin position="128"/>
        <end position="147"/>
    </location>
</feature>
<protein>
    <recommendedName>
        <fullName evidence="9">Apolipoprotein N-acyltransferase</fullName>
        <shortName evidence="9">ALP N-acyltransferase</shortName>
        <ecNumber evidence="9">2.3.1.269</ecNumber>
    </recommendedName>
</protein>
<dbReference type="PANTHER" id="PTHR38686:SF1">
    <property type="entry name" value="APOLIPOPROTEIN N-ACYLTRANSFERASE"/>
    <property type="match status" value="1"/>
</dbReference>
<proteinExistence type="inferred from homology"/>
<dbReference type="EMBL" id="JBBHLI010000009">
    <property type="protein sequence ID" value="MEK9502154.1"/>
    <property type="molecule type" value="Genomic_DNA"/>
</dbReference>
<keyword evidence="6 9" id="KW-1133">Transmembrane helix</keyword>
<sequence length="515" mass="52925">MTASLRPAPGSRFFGGPERAGVASGLLLVAAAPPSPLPLLSLGALAPLLLALSRLPTGPQGRQRALRAGVVHGFVAWGLLLLWMPQASVRVGVWLAAGWLAVVSTLALLSGLAAVIVHHLAGRRGVGLPLAAALGWGGVEWIRTAWLGPLDFPWMSLALPLAGVPELIQGAAWVGEIGVSLAVAAANGALAGALPDPRRHRRRLALLGGAVAVVFAAGAVRMSRAPTERVVRARLVQPAVPLAVKRGDPALALEASIRAIDAVLPPPGPPMAPAVGGDLVVLPETALPTVLDGPEAGEVRAQVAAWARRMGAPVLVGAWADGPGRGANAVVLADRDPEGAWPVSWKHRLVPGVEWIPGGASVARGDPRVLPLASGPTLGPLICIESAGPEPARALVRAGAEVLVNVTNDNWLGERPWWTRSAAWHQHPAHLVFRAVELGVGALRVGNNGSTEVVDPVGRRERVVAPRVAGHGVADAVRLVEPTAFTRLGPIAGVVAVALALLLSLLPAARTVDPA</sequence>
<dbReference type="Gene3D" id="3.60.110.10">
    <property type="entry name" value="Carbon-nitrogen hydrolase"/>
    <property type="match status" value="1"/>
</dbReference>
<dbReference type="RefSeq" id="WP_405276625.1">
    <property type="nucleotide sequence ID" value="NZ_CP144380.1"/>
</dbReference>
<comment type="similarity">
    <text evidence="2 9">Belongs to the CN hydrolase family. Apolipoprotein N-acyltransferase subfamily.</text>
</comment>
<evidence type="ECO:0000256" key="2">
    <source>
        <dbReference type="ARBA" id="ARBA00010065"/>
    </source>
</evidence>
<feature type="transmembrane region" description="Helical" evidence="9">
    <location>
        <begin position="488"/>
        <end position="509"/>
    </location>
</feature>
<comment type="function">
    <text evidence="9">Catalyzes the phospholipid dependent N-acylation of the N-terminal cysteine of apolipoprotein, the last step in lipoprotein maturation.</text>
</comment>
<feature type="transmembrane region" description="Helical" evidence="9">
    <location>
        <begin position="167"/>
        <end position="192"/>
    </location>
</feature>
<evidence type="ECO:0000256" key="6">
    <source>
        <dbReference type="ARBA" id="ARBA00022989"/>
    </source>
</evidence>
<dbReference type="InterPro" id="IPR036526">
    <property type="entry name" value="C-N_Hydrolase_sf"/>
</dbReference>
<evidence type="ECO:0000256" key="7">
    <source>
        <dbReference type="ARBA" id="ARBA00023136"/>
    </source>
</evidence>
<keyword evidence="3 9" id="KW-1003">Cell membrane</keyword>
<feature type="transmembrane region" description="Helical" evidence="9">
    <location>
        <begin position="204"/>
        <end position="222"/>
    </location>
</feature>
<comment type="caution">
    <text evidence="11">The sequence shown here is derived from an EMBL/GenBank/DDBJ whole genome shotgun (WGS) entry which is preliminary data.</text>
</comment>
<evidence type="ECO:0000313" key="12">
    <source>
        <dbReference type="Proteomes" id="UP001484239"/>
    </source>
</evidence>
<feature type="transmembrane region" description="Helical" evidence="9">
    <location>
        <begin position="65"/>
        <end position="85"/>
    </location>
</feature>
<evidence type="ECO:0000256" key="9">
    <source>
        <dbReference type="HAMAP-Rule" id="MF_01148"/>
    </source>
</evidence>
<dbReference type="InterPro" id="IPR003010">
    <property type="entry name" value="C-N_Hydrolase"/>
</dbReference>
<dbReference type="PROSITE" id="PS50263">
    <property type="entry name" value="CN_HYDROLASE"/>
    <property type="match status" value="1"/>
</dbReference>
<comment type="catalytic activity">
    <reaction evidence="9">
        <text>N-terminal S-1,2-diacyl-sn-glyceryl-L-cysteinyl-[lipoprotein] + a glycerophospholipid = N-acyl-S-1,2-diacyl-sn-glyceryl-L-cysteinyl-[lipoprotein] + a 2-acyl-sn-glycero-3-phospholipid + H(+)</text>
        <dbReference type="Rhea" id="RHEA:48228"/>
        <dbReference type="Rhea" id="RHEA-COMP:14681"/>
        <dbReference type="Rhea" id="RHEA-COMP:14684"/>
        <dbReference type="ChEBI" id="CHEBI:15378"/>
        <dbReference type="ChEBI" id="CHEBI:136912"/>
        <dbReference type="ChEBI" id="CHEBI:140656"/>
        <dbReference type="ChEBI" id="CHEBI:140657"/>
        <dbReference type="ChEBI" id="CHEBI:140660"/>
        <dbReference type="EC" id="2.3.1.269"/>
    </reaction>
</comment>
<dbReference type="EC" id="2.3.1.269" evidence="9"/>
<dbReference type="HAMAP" id="MF_01148">
    <property type="entry name" value="Lnt"/>
    <property type="match status" value="1"/>
</dbReference>
<name>A0ABU9EBP9_9BACT</name>
<feature type="transmembrane region" description="Helical" evidence="9">
    <location>
        <begin position="91"/>
        <end position="116"/>
    </location>
</feature>
<reference evidence="11 12" key="1">
    <citation type="submission" date="2024-02" db="EMBL/GenBank/DDBJ databases">
        <title>A novel Gemmatimonadota bacterium.</title>
        <authorList>
            <person name="Du Z.-J."/>
            <person name="Ye Y.-Q."/>
        </authorList>
    </citation>
    <scope>NUCLEOTIDE SEQUENCE [LARGE SCALE GENOMIC DNA]</scope>
    <source>
        <strain evidence="11 12">DH-20</strain>
    </source>
</reference>
<evidence type="ECO:0000313" key="11">
    <source>
        <dbReference type="EMBL" id="MEK9502154.1"/>
    </source>
</evidence>
<evidence type="ECO:0000259" key="10">
    <source>
        <dbReference type="PROSITE" id="PS50263"/>
    </source>
</evidence>
<evidence type="ECO:0000256" key="1">
    <source>
        <dbReference type="ARBA" id="ARBA00004651"/>
    </source>
</evidence>
<keyword evidence="5 9" id="KW-0812">Transmembrane</keyword>
<comment type="subcellular location">
    <subcellularLocation>
        <location evidence="1 9">Cell membrane</location>
        <topology evidence="1 9">Multi-pass membrane protein</topology>
    </subcellularLocation>
</comment>
<keyword evidence="12" id="KW-1185">Reference proteome</keyword>
<comment type="pathway">
    <text evidence="9">Protein modification; lipoprotein biosynthesis (N-acyl transfer).</text>
</comment>
<evidence type="ECO:0000256" key="8">
    <source>
        <dbReference type="ARBA" id="ARBA00023315"/>
    </source>
</evidence>
<dbReference type="Pfam" id="PF00795">
    <property type="entry name" value="CN_hydrolase"/>
    <property type="match status" value="1"/>
</dbReference>
<dbReference type="Pfam" id="PF20154">
    <property type="entry name" value="LNT_N"/>
    <property type="match status" value="1"/>
</dbReference>